<evidence type="ECO:0000256" key="1">
    <source>
        <dbReference type="SAM" id="SignalP"/>
    </source>
</evidence>
<name>A0AAX4HCY5_9ASCO</name>
<gene>
    <name evidence="2" type="ORF">PUMCH_003484</name>
</gene>
<organism evidence="2 3">
    <name type="scientific">Australozyma saopauloensis</name>
    <dbReference type="NCBI Taxonomy" id="291208"/>
    <lineage>
        <taxon>Eukaryota</taxon>
        <taxon>Fungi</taxon>
        <taxon>Dikarya</taxon>
        <taxon>Ascomycota</taxon>
        <taxon>Saccharomycotina</taxon>
        <taxon>Pichiomycetes</taxon>
        <taxon>Metschnikowiaceae</taxon>
        <taxon>Australozyma</taxon>
    </lineage>
</organism>
<dbReference type="RefSeq" id="XP_062878519.1">
    <property type="nucleotide sequence ID" value="XM_063022449.1"/>
</dbReference>
<keyword evidence="3" id="KW-1185">Reference proteome</keyword>
<reference evidence="2 3" key="1">
    <citation type="submission" date="2023-10" db="EMBL/GenBank/DDBJ databases">
        <title>Draft Genome Sequence of Candida saopaulonensis from a very Premature Infant with Sepsis.</title>
        <authorList>
            <person name="Ning Y."/>
            <person name="Dai R."/>
            <person name="Xiao M."/>
            <person name="Xu Y."/>
            <person name="Yan Q."/>
            <person name="Zhang L."/>
        </authorList>
    </citation>
    <scope>NUCLEOTIDE SEQUENCE [LARGE SCALE GENOMIC DNA]</scope>
    <source>
        <strain evidence="2 3">19XY460</strain>
    </source>
</reference>
<evidence type="ECO:0000313" key="3">
    <source>
        <dbReference type="Proteomes" id="UP001338582"/>
    </source>
</evidence>
<feature type="signal peptide" evidence="1">
    <location>
        <begin position="1"/>
        <end position="19"/>
    </location>
</feature>
<evidence type="ECO:0000313" key="2">
    <source>
        <dbReference type="EMBL" id="WPK26137.1"/>
    </source>
</evidence>
<dbReference type="Proteomes" id="UP001338582">
    <property type="component" value="Chromosome 4"/>
</dbReference>
<keyword evidence="1" id="KW-0732">Signal</keyword>
<feature type="chain" id="PRO_5043332241" evidence="1">
    <location>
        <begin position="20"/>
        <end position="206"/>
    </location>
</feature>
<dbReference type="KEGG" id="asau:88174548"/>
<dbReference type="GeneID" id="88174548"/>
<protein>
    <submittedName>
        <fullName evidence="2">Uncharacterized protein</fullName>
    </submittedName>
</protein>
<accession>A0AAX4HCY5</accession>
<dbReference type="AlphaFoldDB" id="A0AAX4HCY5"/>
<sequence>MKLKTIPLQIFLLFLPAMAFNEMGSYKNPNPRPYDNCDAKDLIQLSSCCNDLLSNLDDCKANDLACECCALQNMDRLCYNLCPGNPSANFLSVLLDDCAPLNDVNACNIPFKKVDGERQQNYRQRTGDSAPLQPPSANFVSILSKAKPPQDERQEQPVKPKPKLRLIKSNMTLEQLSSGARRRWEDLAEKVVFTLRFVCFLLLFVL</sequence>
<dbReference type="EMBL" id="CP138897">
    <property type="protein sequence ID" value="WPK26137.1"/>
    <property type="molecule type" value="Genomic_DNA"/>
</dbReference>
<proteinExistence type="predicted"/>